<evidence type="ECO:0000256" key="1">
    <source>
        <dbReference type="PROSITE-ProRule" id="PRU01076"/>
    </source>
</evidence>
<dbReference type="InterPro" id="IPR052731">
    <property type="entry name" value="B_subtilis_Trans_State_Reg"/>
</dbReference>
<evidence type="ECO:0000313" key="4">
    <source>
        <dbReference type="Proteomes" id="UP000487649"/>
    </source>
</evidence>
<keyword evidence="1" id="KW-0238">DNA-binding</keyword>
<name>A0A9X4XFB1_9FIRM</name>
<dbReference type="RefSeq" id="WP_155223027.1">
    <property type="nucleotide sequence ID" value="NZ_JAMQUV010000038.1"/>
</dbReference>
<evidence type="ECO:0000259" key="2">
    <source>
        <dbReference type="PROSITE" id="PS51740"/>
    </source>
</evidence>
<dbReference type="EMBL" id="WMQE01000033">
    <property type="protein sequence ID" value="MTK22256.1"/>
    <property type="molecule type" value="Genomic_DNA"/>
</dbReference>
<dbReference type="SUPFAM" id="SSF89447">
    <property type="entry name" value="AbrB/MazE/MraZ-like"/>
    <property type="match status" value="2"/>
</dbReference>
<dbReference type="PROSITE" id="PS51740">
    <property type="entry name" value="SPOVT_ABRB"/>
    <property type="match status" value="1"/>
</dbReference>
<organism evidence="3 4">
    <name type="scientific">Turicibacter sanguinis</name>
    <dbReference type="NCBI Taxonomy" id="154288"/>
    <lineage>
        <taxon>Bacteria</taxon>
        <taxon>Bacillati</taxon>
        <taxon>Bacillota</taxon>
        <taxon>Erysipelotrichia</taxon>
        <taxon>Erysipelotrichales</taxon>
        <taxon>Turicibacteraceae</taxon>
        <taxon>Turicibacter</taxon>
    </lineage>
</organism>
<sequence length="125" mass="14356">MERQFDCQGRLTLPAEMRSKLGIKESDNLYIGLSGNVIYISKDKVTDFISRKVDVHGRISIPIEFKRTLSISDESLVHCELETDLIRITRSNVCCAMCGKMSDVITFKDVRICYSCIKEIKLRKF</sequence>
<feature type="domain" description="SpoVT-AbrB" evidence="2">
    <location>
        <begin position="1"/>
        <end position="45"/>
    </location>
</feature>
<reference evidence="3 4" key="1">
    <citation type="journal article" date="2019" name="Nat. Med.">
        <title>A library of human gut bacterial isolates paired with longitudinal multiomics data enables mechanistic microbiome research.</title>
        <authorList>
            <person name="Poyet M."/>
            <person name="Groussin M."/>
            <person name="Gibbons S.M."/>
            <person name="Avila-Pacheco J."/>
            <person name="Jiang X."/>
            <person name="Kearney S.M."/>
            <person name="Perrotta A.R."/>
            <person name="Berdy B."/>
            <person name="Zhao S."/>
            <person name="Lieberman T.D."/>
            <person name="Swanson P.K."/>
            <person name="Smith M."/>
            <person name="Roesemann S."/>
            <person name="Alexander J.E."/>
            <person name="Rich S.A."/>
            <person name="Livny J."/>
            <person name="Vlamakis H."/>
            <person name="Clish C."/>
            <person name="Bullock K."/>
            <person name="Deik A."/>
            <person name="Scott J."/>
            <person name="Pierce K.A."/>
            <person name="Xavier R.J."/>
            <person name="Alm E.J."/>
        </authorList>
    </citation>
    <scope>NUCLEOTIDE SEQUENCE [LARGE SCALE GENOMIC DNA]</scope>
    <source>
        <strain evidence="3 4">BIOML-A198</strain>
    </source>
</reference>
<dbReference type="InterPro" id="IPR007159">
    <property type="entry name" value="SpoVT-AbrB_dom"/>
</dbReference>
<gene>
    <name evidence="3" type="ORF">GMA92_12630</name>
</gene>
<dbReference type="InterPro" id="IPR037914">
    <property type="entry name" value="SpoVT-AbrB_sf"/>
</dbReference>
<evidence type="ECO:0000313" key="3">
    <source>
        <dbReference type="EMBL" id="MTK22256.1"/>
    </source>
</evidence>
<accession>A0A9X4XFB1</accession>
<comment type="caution">
    <text evidence="3">The sequence shown here is derived from an EMBL/GenBank/DDBJ whole genome shotgun (WGS) entry which is preliminary data.</text>
</comment>
<dbReference type="PANTHER" id="PTHR36432:SF4">
    <property type="entry name" value="TRANSITION STATE REGULATOR ABH-RELATED"/>
    <property type="match status" value="1"/>
</dbReference>
<dbReference type="AlphaFoldDB" id="A0A9X4XFB1"/>
<dbReference type="Gene3D" id="2.10.260.10">
    <property type="match status" value="2"/>
</dbReference>
<dbReference type="PANTHER" id="PTHR36432">
    <property type="match status" value="1"/>
</dbReference>
<protein>
    <recommendedName>
        <fullName evidence="2">SpoVT-AbrB domain-containing protein</fullName>
    </recommendedName>
</protein>
<proteinExistence type="predicted"/>
<dbReference type="GO" id="GO:0003677">
    <property type="term" value="F:DNA binding"/>
    <property type="evidence" value="ECO:0007669"/>
    <property type="project" value="UniProtKB-UniRule"/>
</dbReference>
<dbReference type="Proteomes" id="UP000487649">
    <property type="component" value="Unassembled WGS sequence"/>
</dbReference>